<dbReference type="InterPro" id="IPR019531">
    <property type="entry name" value="Pmp4"/>
</dbReference>
<dbReference type="AlphaFoldDB" id="A0A1Y2FD77"/>
<dbReference type="OMA" id="VMVFLFR"/>
<keyword evidence="2" id="KW-1185">Reference proteome</keyword>
<protein>
    <submittedName>
        <fullName evidence="1">Peroxisomal membrane protein 4</fullName>
    </submittedName>
</protein>
<dbReference type="OrthoDB" id="39659at2759"/>
<dbReference type="STRING" id="56484.A0A1Y2FD77"/>
<dbReference type="GO" id="GO:0005778">
    <property type="term" value="C:peroxisomal membrane"/>
    <property type="evidence" value="ECO:0007669"/>
    <property type="project" value="TreeGrafter"/>
</dbReference>
<proteinExistence type="predicted"/>
<dbReference type="EMBL" id="MCFI01000010">
    <property type="protein sequence ID" value="ORY81882.1"/>
    <property type="molecule type" value="Genomic_DNA"/>
</dbReference>
<comment type="caution">
    <text evidence="1">The sequence shown here is derived from an EMBL/GenBank/DDBJ whole genome shotgun (WGS) entry which is preliminary data.</text>
</comment>
<dbReference type="PANTHER" id="PTHR15460">
    <property type="entry name" value="PEROXISOMAL MEMBRANE PROTEIN 4"/>
    <property type="match status" value="1"/>
</dbReference>
<organism evidence="1 2">
    <name type="scientific">Protomyces lactucae-debilis</name>
    <dbReference type="NCBI Taxonomy" id="2754530"/>
    <lineage>
        <taxon>Eukaryota</taxon>
        <taxon>Fungi</taxon>
        <taxon>Dikarya</taxon>
        <taxon>Ascomycota</taxon>
        <taxon>Taphrinomycotina</taxon>
        <taxon>Taphrinomycetes</taxon>
        <taxon>Taphrinales</taxon>
        <taxon>Protomycetaceae</taxon>
        <taxon>Protomyces</taxon>
    </lineage>
</organism>
<accession>A0A1Y2FD77</accession>
<gene>
    <name evidence="1" type="ORF">BCR37DRAFT_347710</name>
</gene>
<dbReference type="Proteomes" id="UP000193685">
    <property type="component" value="Unassembled WGS sequence"/>
</dbReference>
<dbReference type="PIRSF" id="PIRSF013674">
    <property type="entry name" value="PXMP4"/>
    <property type="match status" value="1"/>
</dbReference>
<sequence>MDTLNKVLLDPKYHDLLAIVKGMRNGAVYGAKIRAPHAAVMTFLFKTGTFRERLVAIFKATKQHSQNLAVYVTIYKTTMYVLRQLNGKERSMDSFLAGLLGGYVVFGENNNINQQMVLYVFSRILLGAANSFANSPSSRHPNRPRLASHEVREKAWPVFASVCWASVMWLWRHYPDELQPSLRNSMNYLYLQSDSWTEPRNFFWHNQ</sequence>
<dbReference type="RefSeq" id="XP_040725016.1">
    <property type="nucleotide sequence ID" value="XM_040867788.1"/>
</dbReference>
<name>A0A1Y2FD77_PROLT</name>
<reference evidence="1 2" key="1">
    <citation type="submission" date="2016-07" db="EMBL/GenBank/DDBJ databases">
        <title>Pervasive Adenine N6-methylation of Active Genes in Fungi.</title>
        <authorList>
            <consortium name="DOE Joint Genome Institute"/>
            <person name="Mondo S.J."/>
            <person name="Dannebaum R.O."/>
            <person name="Kuo R.C."/>
            <person name="Labutti K."/>
            <person name="Haridas S."/>
            <person name="Kuo A."/>
            <person name="Salamov A."/>
            <person name="Ahrendt S.R."/>
            <person name="Lipzen A."/>
            <person name="Sullivan W."/>
            <person name="Andreopoulos W.B."/>
            <person name="Clum A."/>
            <person name="Lindquist E."/>
            <person name="Daum C."/>
            <person name="Ramamoorthy G.K."/>
            <person name="Gryganskyi A."/>
            <person name="Culley D."/>
            <person name="Magnuson J.K."/>
            <person name="James T.Y."/>
            <person name="O'Malley M.A."/>
            <person name="Stajich J.E."/>
            <person name="Spatafora J.W."/>
            <person name="Visel A."/>
            <person name="Grigoriev I.V."/>
        </authorList>
    </citation>
    <scope>NUCLEOTIDE SEQUENCE [LARGE SCALE GENOMIC DNA]</scope>
    <source>
        <strain evidence="1 2">12-1054</strain>
    </source>
</reference>
<evidence type="ECO:0000313" key="2">
    <source>
        <dbReference type="Proteomes" id="UP000193685"/>
    </source>
</evidence>
<dbReference type="PANTHER" id="PTHR15460:SF3">
    <property type="entry name" value="PEROXISOMAL MEMBRANE PROTEIN 4"/>
    <property type="match status" value="1"/>
</dbReference>
<dbReference type="Pfam" id="PF02466">
    <property type="entry name" value="Tim17"/>
    <property type="match status" value="1"/>
</dbReference>
<dbReference type="GeneID" id="63784387"/>
<evidence type="ECO:0000313" key="1">
    <source>
        <dbReference type="EMBL" id="ORY81882.1"/>
    </source>
</evidence>